<evidence type="ECO:0000256" key="8">
    <source>
        <dbReference type="ARBA" id="ARBA00034708"/>
    </source>
</evidence>
<evidence type="ECO:0000313" key="11">
    <source>
        <dbReference type="Proteomes" id="UP001595457"/>
    </source>
</evidence>
<reference evidence="11" key="1">
    <citation type="journal article" date="2019" name="Int. J. Syst. Evol. Microbiol.">
        <title>The Global Catalogue of Microorganisms (GCM) 10K type strain sequencing project: providing services to taxonomists for standard genome sequencing and annotation.</title>
        <authorList>
            <consortium name="The Broad Institute Genomics Platform"/>
            <consortium name="The Broad Institute Genome Sequencing Center for Infectious Disease"/>
            <person name="Wu L."/>
            <person name="Ma J."/>
        </authorList>
    </citation>
    <scope>NUCLEOTIDE SEQUENCE [LARGE SCALE GENOMIC DNA]</scope>
    <source>
        <strain evidence="11">KCTC 62195</strain>
    </source>
</reference>
<keyword evidence="2" id="KW-0813">Transport</keyword>
<organism evidence="10 11">
    <name type="scientific">Azotobacter bryophylli</name>
    <dbReference type="NCBI Taxonomy" id="1986537"/>
    <lineage>
        <taxon>Bacteria</taxon>
        <taxon>Pseudomonadati</taxon>
        <taxon>Pseudomonadota</taxon>
        <taxon>Gammaproteobacteria</taxon>
        <taxon>Pseudomonadales</taxon>
        <taxon>Pseudomonadaceae</taxon>
        <taxon>Azotobacter</taxon>
    </lineage>
</organism>
<sequence length="295" mass="33104">MLQTFRLILKTVRYVGWSLFWLLIWDIIVTAYYMLFLDSRVSFPLMPLTLVGSALVVLISFRNSSAYNRWWEARTLWGAMTNNSRSFAREVLTLVDDPDGLNPVKATLLRRQVAYTRSLAAQLRGEECPTEVATLIPAEEYERRSQTNNFANNVLQGSAALLAGEYRAGRLDSIGFMRLESTMVELSNCQGGLERIANTPLPYPYAYFPGLFISLFCMIVPIGLVDSLGWFTPLASTVAGFMLLVIERIGADLQSPFQKSEHQIQTDALCANIQKNLDAMLRDAARRGARARVAS</sequence>
<dbReference type="EMBL" id="JBHRSJ010000019">
    <property type="protein sequence ID" value="MFC2972675.1"/>
    <property type="molecule type" value="Genomic_DNA"/>
</dbReference>
<dbReference type="PANTHER" id="PTHR33281">
    <property type="entry name" value="UPF0187 PROTEIN YNEE"/>
    <property type="match status" value="1"/>
</dbReference>
<feature type="transmembrane region" description="Helical" evidence="9">
    <location>
        <begin position="230"/>
        <end position="250"/>
    </location>
</feature>
<comment type="caution">
    <text evidence="10">The sequence shown here is derived from an EMBL/GenBank/DDBJ whole genome shotgun (WGS) entry which is preliminary data.</text>
</comment>
<evidence type="ECO:0000313" key="10">
    <source>
        <dbReference type="EMBL" id="MFC2972675.1"/>
    </source>
</evidence>
<dbReference type="Pfam" id="PF25539">
    <property type="entry name" value="Bestrophin_2"/>
    <property type="match status" value="1"/>
</dbReference>
<dbReference type="Proteomes" id="UP001595457">
    <property type="component" value="Unassembled WGS sequence"/>
</dbReference>
<keyword evidence="5 9" id="KW-1133">Transmembrane helix</keyword>
<comment type="subcellular location">
    <subcellularLocation>
        <location evidence="1">Cell membrane</location>
        <topology evidence="1">Multi-pass membrane protein</topology>
    </subcellularLocation>
</comment>
<keyword evidence="6" id="KW-0406">Ion transport</keyword>
<evidence type="ECO:0000256" key="2">
    <source>
        <dbReference type="ARBA" id="ARBA00022448"/>
    </source>
</evidence>
<dbReference type="RefSeq" id="WP_377814325.1">
    <property type="nucleotide sequence ID" value="NZ_JBHRSJ010000019.1"/>
</dbReference>
<dbReference type="PANTHER" id="PTHR33281:SF19">
    <property type="entry name" value="VOLTAGE-DEPENDENT ANION CHANNEL-FORMING PROTEIN YNEE"/>
    <property type="match status" value="1"/>
</dbReference>
<name>A0ABV7AUD7_9GAMM</name>
<evidence type="ECO:0000256" key="6">
    <source>
        <dbReference type="ARBA" id="ARBA00023065"/>
    </source>
</evidence>
<evidence type="ECO:0000256" key="3">
    <source>
        <dbReference type="ARBA" id="ARBA00022475"/>
    </source>
</evidence>
<evidence type="ECO:0000256" key="7">
    <source>
        <dbReference type="ARBA" id="ARBA00023136"/>
    </source>
</evidence>
<evidence type="ECO:0000256" key="1">
    <source>
        <dbReference type="ARBA" id="ARBA00004651"/>
    </source>
</evidence>
<feature type="transmembrane region" description="Helical" evidence="9">
    <location>
        <begin position="41"/>
        <end position="61"/>
    </location>
</feature>
<protein>
    <submittedName>
        <fullName evidence="10">Bestrophin family protein</fullName>
    </submittedName>
</protein>
<accession>A0ABV7AUD7</accession>
<proteinExistence type="inferred from homology"/>
<evidence type="ECO:0000256" key="9">
    <source>
        <dbReference type="SAM" id="Phobius"/>
    </source>
</evidence>
<comment type="similarity">
    <text evidence="8">Belongs to the anion channel-forming bestrophin (TC 1.A.46) family.</text>
</comment>
<feature type="transmembrane region" description="Helical" evidence="9">
    <location>
        <begin position="205"/>
        <end position="224"/>
    </location>
</feature>
<keyword evidence="4 9" id="KW-0812">Transmembrane</keyword>
<evidence type="ECO:0000256" key="4">
    <source>
        <dbReference type="ARBA" id="ARBA00022692"/>
    </source>
</evidence>
<keyword evidence="3" id="KW-1003">Cell membrane</keyword>
<keyword evidence="11" id="KW-1185">Reference proteome</keyword>
<dbReference type="InterPro" id="IPR044669">
    <property type="entry name" value="YneE/VCCN1/2-like"/>
</dbReference>
<feature type="transmembrane region" description="Helical" evidence="9">
    <location>
        <begin position="12"/>
        <end position="35"/>
    </location>
</feature>
<keyword evidence="7 9" id="KW-0472">Membrane</keyword>
<gene>
    <name evidence="10" type="ORF">ACFOJE_10685</name>
</gene>
<evidence type="ECO:0000256" key="5">
    <source>
        <dbReference type="ARBA" id="ARBA00022989"/>
    </source>
</evidence>